<feature type="chain" id="PRO_5003404957" description="C-type lectin domain-containing protein" evidence="2">
    <location>
        <begin position="20"/>
        <end position="292"/>
    </location>
</feature>
<dbReference type="HOGENOM" id="CLU_059077_0_0_1"/>
<evidence type="ECO:0000256" key="2">
    <source>
        <dbReference type="SAM" id="SignalP"/>
    </source>
</evidence>
<dbReference type="PANTHER" id="PTHR22991">
    <property type="entry name" value="PROTEIN CBG13490"/>
    <property type="match status" value="1"/>
</dbReference>
<dbReference type="PANTHER" id="PTHR22991:SF41">
    <property type="entry name" value="CUB DOMAIN-CONTAINING PROTEIN-RELATED"/>
    <property type="match status" value="1"/>
</dbReference>
<feature type="domain" description="C-type lectin" evidence="3">
    <location>
        <begin position="31"/>
        <end position="138"/>
    </location>
</feature>
<dbReference type="InterPro" id="IPR050976">
    <property type="entry name" value="Snaclec"/>
</dbReference>
<keyword evidence="1" id="KW-1015">Disulfide bond</keyword>
<dbReference type="PROSITE" id="PS50041">
    <property type="entry name" value="C_TYPE_LECTIN_2"/>
    <property type="match status" value="2"/>
</dbReference>
<dbReference type="SUPFAM" id="SSF56436">
    <property type="entry name" value="C-type lectin-like"/>
    <property type="match status" value="2"/>
</dbReference>
<dbReference type="InterPro" id="IPR016187">
    <property type="entry name" value="CTDL_fold"/>
</dbReference>
<dbReference type="SMART" id="SM00034">
    <property type="entry name" value="CLECT"/>
    <property type="match status" value="2"/>
</dbReference>
<feature type="domain" description="C-type lectin" evidence="3">
    <location>
        <begin position="167"/>
        <end position="284"/>
    </location>
</feature>
<dbReference type="CDD" id="cd00037">
    <property type="entry name" value="CLECT"/>
    <property type="match status" value="2"/>
</dbReference>
<dbReference type="InterPro" id="IPR016186">
    <property type="entry name" value="C-type_lectin-like/link_sf"/>
</dbReference>
<gene>
    <name evidence="4" type="ORF">CAEBREN_24497</name>
</gene>
<evidence type="ECO:0000256" key="1">
    <source>
        <dbReference type="ARBA" id="ARBA00023157"/>
    </source>
</evidence>
<accession>G0N146</accession>
<evidence type="ECO:0000313" key="4">
    <source>
        <dbReference type="EMBL" id="EGT49941.1"/>
    </source>
</evidence>
<dbReference type="STRING" id="135651.G0N146"/>
<dbReference type="InterPro" id="IPR001304">
    <property type="entry name" value="C-type_lectin-like"/>
</dbReference>
<reference evidence="5" key="1">
    <citation type="submission" date="2011-07" db="EMBL/GenBank/DDBJ databases">
        <authorList>
            <consortium name="Caenorhabditis brenneri Sequencing and Analysis Consortium"/>
            <person name="Wilson R.K."/>
        </authorList>
    </citation>
    <scope>NUCLEOTIDE SEQUENCE [LARGE SCALE GENOMIC DNA]</scope>
    <source>
        <strain evidence="5">PB2801</strain>
    </source>
</reference>
<keyword evidence="5" id="KW-1185">Reference proteome</keyword>
<evidence type="ECO:0000259" key="3">
    <source>
        <dbReference type="PROSITE" id="PS50041"/>
    </source>
</evidence>
<evidence type="ECO:0000313" key="5">
    <source>
        <dbReference type="Proteomes" id="UP000008068"/>
    </source>
</evidence>
<organism evidence="5">
    <name type="scientific">Caenorhabditis brenneri</name>
    <name type="common">Nematode worm</name>
    <dbReference type="NCBI Taxonomy" id="135651"/>
    <lineage>
        <taxon>Eukaryota</taxon>
        <taxon>Metazoa</taxon>
        <taxon>Ecdysozoa</taxon>
        <taxon>Nematoda</taxon>
        <taxon>Chromadorea</taxon>
        <taxon>Rhabditida</taxon>
        <taxon>Rhabditina</taxon>
        <taxon>Rhabditomorpha</taxon>
        <taxon>Rhabditoidea</taxon>
        <taxon>Rhabditidae</taxon>
        <taxon>Peloderinae</taxon>
        <taxon>Caenorhabditis</taxon>
    </lineage>
</organism>
<feature type="signal peptide" evidence="2">
    <location>
        <begin position="1"/>
        <end position="19"/>
    </location>
</feature>
<dbReference type="Proteomes" id="UP000008068">
    <property type="component" value="Unassembled WGS sequence"/>
</dbReference>
<name>G0N146_CAEBE</name>
<dbReference type="AlphaFoldDB" id="G0N146"/>
<protein>
    <recommendedName>
        <fullName evidence="3">C-type lectin domain-containing protein</fullName>
    </recommendedName>
</protein>
<dbReference type="OrthoDB" id="441660at2759"/>
<proteinExistence type="predicted"/>
<dbReference type="Pfam" id="PF00059">
    <property type="entry name" value="Lectin_C"/>
    <property type="match status" value="2"/>
</dbReference>
<sequence length="292" mass="32217">MISKAVAVFLIFLVKFGVSDDPCPLNATLLHDNSCVKLFESPLRYQNASDVCKSLNGSLVSIHDSINDNALLLLAQSRYVVSPIWIGLSCIGIHREDCNWDDGTGSSAEYFHFASGNPSLQAGNNVYMLTSSYRAGQWVSVDGRLASFGYFCQFPPIVPLKFCPNLFNGYCYTLHTDELNEADARKVCQNDCGDLASIHSHEENVHINSLSPYGANAIDTARLGGRADQKVKTWFDGTPFNYTHFGHLESSRTCFAMNMVTNANLDAGQWESFDCDAKVPFVCKRAMSSTQC</sequence>
<dbReference type="eggNOG" id="KOG4297">
    <property type="taxonomic scope" value="Eukaryota"/>
</dbReference>
<keyword evidence="2" id="KW-0732">Signal</keyword>
<dbReference type="Gene3D" id="3.10.100.10">
    <property type="entry name" value="Mannose-Binding Protein A, subunit A"/>
    <property type="match status" value="2"/>
</dbReference>
<dbReference type="InParanoid" id="G0N146"/>
<dbReference type="EMBL" id="GL379826">
    <property type="protein sequence ID" value="EGT49941.1"/>
    <property type="molecule type" value="Genomic_DNA"/>
</dbReference>